<dbReference type="NCBIfam" id="TIGR01783">
    <property type="entry name" value="TonB-siderophor"/>
    <property type="match status" value="1"/>
</dbReference>
<evidence type="ECO:0000256" key="7">
    <source>
        <dbReference type="ARBA" id="ARBA00022729"/>
    </source>
</evidence>
<evidence type="ECO:0000256" key="4">
    <source>
        <dbReference type="ARBA" id="ARBA00022452"/>
    </source>
</evidence>
<dbReference type="InterPro" id="IPR000531">
    <property type="entry name" value="Beta-barrel_TonB"/>
</dbReference>
<dbReference type="InterPro" id="IPR036942">
    <property type="entry name" value="Beta-barrel_TonB_sf"/>
</dbReference>
<dbReference type="EMBL" id="LDJG01000032">
    <property type="protein sequence ID" value="KRG54336.1"/>
    <property type="molecule type" value="Genomic_DNA"/>
</dbReference>
<keyword evidence="13 14" id="KW-0998">Cell outer membrane</keyword>
<dbReference type="PANTHER" id="PTHR32552:SF68">
    <property type="entry name" value="FERRICHROME OUTER MEMBRANE TRANSPORTER_PHAGE RECEPTOR"/>
    <property type="match status" value="1"/>
</dbReference>
<keyword evidence="5" id="KW-0410">Iron transport</keyword>
<comment type="similarity">
    <text evidence="2 14 15">Belongs to the TonB-dependent receptor family.</text>
</comment>
<feature type="domain" description="TonB-dependent receptor-like beta-barrel" evidence="18">
    <location>
        <begin position="249"/>
        <end position="710"/>
    </location>
</feature>
<dbReference type="InterPro" id="IPR037066">
    <property type="entry name" value="Plug_dom_sf"/>
</dbReference>
<evidence type="ECO:0000256" key="17">
    <source>
        <dbReference type="SAM" id="SignalP"/>
    </source>
</evidence>
<reference evidence="20 21" key="1">
    <citation type="submission" date="2015-05" db="EMBL/GenBank/DDBJ databases">
        <title>Genome sequencing and analysis of members of genus Stenotrophomonas.</title>
        <authorList>
            <person name="Patil P.P."/>
            <person name="Midha S."/>
            <person name="Patil P.B."/>
        </authorList>
    </citation>
    <scope>NUCLEOTIDE SEQUENCE [LARGE SCALE GENOMIC DNA]</scope>
    <source>
        <strain evidence="20 21">DSM 12575</strain>
    </source>
</reference>
<name>A0ABR5NG33_9GAMM</name>
<keyword evidence="7 17" id="KW-0732">Signal</keyword>
<evidence type="ECO:0000256" key="14">
    <source>
        <dbReference type="PROSITE-ProRule" id="PRU01360"/>
    </source>
</evidence>
<comment type="subcellular location">
    <subcellularLocation>
        <location evidence="1 14">Cell outer membrane</location>
        <topology evidence="1 14">Multi-pass membrane protein</topology>
    </subcellularLocation>
</comment>
<evidence type="ECO:0000256" key="6">
    <source>
        <dbReference type="ARBA" id="ARBA00022692"/>
    </source>
</evidence>
<dbReference type="PANTHER" id="PTHR32552">
    <property type="entry name" value="FERRICHROME IRON RECEPTOR-RELATED"/>
    <property type="match status" value="1"/>
</dbReference>
<keyword evidence="10 15" id="KW-0798">TonB box</keyword>
<evidence type="ECO:0000259" key="18">
    <source>
        <dbReference type="Pfam" id="PF00593"/>
    </source>
</evidence>
<gene>
    <name evidence="20" type="ORF">ABB22_16315</name>
</gene>
<keyword evidence="4 14" id="KW-1134">Transmembrane beta strand</keyword>
<evidence type="ECO:0000256" key="15">
    <source>
        <dbReference type="RuleBase" id="RU003357"/>
    </source>
</evidence>
<dbReference type="Gene3D" id="2.170.130.10">
    <property type="entry name" value="TonB-dependent receptor, plug domain"/>
    <property type="match status" value="1"/>
</dbReference>
<organism evidence="20 21">
    <name type="scientific">Stenotrophomonas nitritireducens</name>
    <dbReference type="NCBI Taxonomy" id="83617"/>
    <lineage>
        <taxon>Bacteria</taxon>
        <taxon>Pseudomonadati</taxon>
        <taxon>Pseudomonadota</taxon>
        <taxon>Gammaproteobacteria</taxon>
        <taxon>Lysobacterales</taxon>
        <taxon>Lysobacteraceae</taxon>
        <taxon>Stenotrophomonas</taxon>
    </lineage>
</organism>
<dbReference type="PROSITE" id="PS52016">
    <property type="entry name" value="TONB_DEPENDENT_REC_3"/>
    <property type="match status" value="1"/>
</dbReference>
<evidence type="ECO:0000256" key="11">
    <source>
        <dbReference type="ARBA" id="ARBA00023136"/>
    </source>
</evidence>
<keyword evidence="6 14" id="KW-0812">Transmembrane</keyword>
<protein>
    <recommendedName>
        <fullName evidence="22">TonB-dependent siderophore receptor</fullName>
    </recommendedName>
</protein>
<dbReference type="InterPro" id="IPR012910">
    <property type="entry name" value="Plug_dom"/>
</dbReference>
<evidence type="ECO:0000313" key="20">
    <source>
        <dbReference type="EMBL" id="KRG54336.1"/>
    </source>
</evidence>
<dbReference type="CDD" id="cd01347">
    <property type="entry name" value="ligand_gated_channel"/>
    <property type="match status" value="1"/>
</dbReference>
<evidence type="ECO:0000256" key="10">
    <source>
        <dbReference type="ARBA" id="ARBA00023077"/>
    </source>
</evidence>
<keyword evidence="9" id="KW-0406">Ion transport</keyword>
<dbReference type="RefSeq" id="WP_055766752.1">
    <property type="nucleotide sequence ID" value="NZ_LDJG01000032.1"/>
</dbReference>
<evidence type="ECO:0000313" key="21">
    <source>
        <dbReference type="Proteomes" id="UP000050902"/>
    </source>
</evidence>
<proteinExistence type="inferred from homology"/>
<sequence length="746" mass="79948">MNLLAMAIMLGLAQGAGAEEANAPQPGEPPATHAGGHDATTLDAVTVDAKFIAQGAKSAMKQELTVMETPYSVSGYGDAFMKAIETTSIADLYNYMTGVRRGGNSGYDISIRGFKTTQADKNAIMVDGMPGVAGRFGSPPTFAAEGIEVVKGPASILYGAAQPGGFVNIITKKPKAQSAALIDVRASTFAGGGLSAGDANGYNIGVDFTGPLDAEQRLLYRLVGEYTDKDGFRRGSFDEGKYIAPSLSWHATDATVLNAAFEYRTRKNAYDNNQLVAPDKDASRIADIRTRYQEPGDVADEKAWSGTLSMSHYFHNGGTLNLATRSVRGEDHARGFDNVGVLADGVTLRRRARGQLNKRNYDYFDGNFALPFNTGAMEHKFIAGVTYGVDTTDFERLQFYDCPAVATHPCNVNVYNPVFGVTPPLSSYPTGPVNRRFTRNTSAGVYVSDLVSLSDSWKLNLGLRYAREKQRTEERKTPPLTVNSTSSTAVLPTVGVLFHPTPAWTLYASYATSYVPQAAGVQDAAGNPNPFDPQEGRQYEVGAKTELLDNRLTATLAVFDIEKSNTLASIACNAGVGGTCSQQVGAERSKGAELELNFQATDNLQVIGGIAYTDAYVSKTYAARTAPLVGAQLTNSALKSANLWLRYDFPEGALRNLGIGAGASHSSAVAGSLPTLADPRVLLLPSYTVADVAFYYKLGGRYDLTLKLGNVFDKRYYEGVNSTTNENGVVPGVPRNITFSVRIPLW</sequence>
<accession>A0ABR5NG33</accession>
<evidence type="ECO:0000256" key="2">
    <source>
        <dbReference type="ARBA" id="ARBA00009810"/>
    </source>
</evidence>
<evidence type="ECO:0000256" key="12">
    <source>
        <dbReference type="ARBA" id="ARBA00023170"/>
    </source>
</evidence>
<evidence type="ECO:0000256" key="1">
    <source>
        <dbReference type="ARBA" id="ARBA00004571"/>
    </source>
</evidence>
<evidence type="ECO:0000256" key="16">
    <source>
        <dbReference type="SAM" id="MobiDB-lite"/>
    </source>
</evidence>
<dbReference type="InterPro" id="IPR010105">
    <property type="entry name" value="TonB_sidphr_rcpt"/>
</dbReference>
<keyword evidence="21" id="KW-1185">Reference proteome</keyword>
<dbReference type="Proteomes" id="UP000050902">
    <property type="component" value="Unassembled WGS sequence"/>
</dbReference>
<dbReference type="Pfam" id="PF07715">
    <property type="entry name" value="Plug"/>
    <property type="match status" value="1"/>
</dbReference>
<comment type="caution">
    <text evidence="20">The sequence shown here is derived from an EMBL/GenBank/DDBJ whole genome shotgun (WGS) entry which is preliminary data.</text>
</comment>
<evidence type="ECO:0000259" key="19">
    <source>
        <dbReference type="Pfam" id="PF07715"/>
    </source>
</evidence>
<keyword evidence="11 14" id="KW-0472">Membrane</keyword>
<dbReference type="Gene3D" id="2.40.170.20">
    <property type="entry name" value="TonB-dependent receptor, beta-barrel domain"/>
    <property type="match status" value="1"/>
</dbReference>
<evidence type="ECO:0000256" key="3">
    <source>
        <dbReference type="ARBA" id="ARBA00022448"/>
    </source>
</evidence>
<dbReference type="SUPFAM" id="SSF56935">
    <property type="entry name" value="Porins"/>
    <property type="match status" value="1"/>
</dbReference>
<feature type="region of interest" description="Disordered" evidence="16">
    <location>
        <begin position="19"/>
        <end position="38"/>
    </location>
</feature>
<keyword evidence="12" id="KW-0675">Receptor</keyword>
<feature type="chain" id="PRO_5046307218" description="TonB-dependent siderophore receptor" evidence="17">
    <location>
        <begin position="19"/>
        <end position="746"/>
    </location>
</feature>
<dbReference type="InterPro" id="IPR039426">
    <property type="entry name" value="TonB-dep_rcpt-like"/>
</dbReference>
<feature type="signal peptide" evidence="17">
    <location>
        <begin position="1"/>
        <end position="18"/>
    </location>
</feature>
<evidence type="ECO:0008006" key="22">
    <source>
        <dbReference type="Google" id="ProtNLM"/>
    </source>
</evidence>
<feature type="domain" description="TonB-dependent receptor plug" evidence="19">
    <location>
        <begin position="66"/>
        <end position="165"/>
    </location>
</feature>
<evidence type="ECO:0000256" key="13">
    <source>
        <dbReference type="ARBA" id="ARBA00023237"/>
    </source>
</evidence>
<dbReference type="Pfam" id="PF00593">
    <property type="entry name" value="TonB_dep_Rec_b-barrel"/>
    <property type="match status" value="1"/>
</dbReference>
<evidence type="ECO:0000256" key="9">
    <source>
        <dbReference type="ARBA" id="ARBA00023065"/>
    </source>
</evidence>
<evidence type="ECO:0000256" key="5">
    <source>
        <dbReference type="ARBA" id="ARBA00022496"/>
    </source>
</evidence>
<keyword evidence="8" id="KW-0408">Iron</keyword>
<keyword evidence="3 14" id="KW-0813">Transport</keyword>
<evidence type="ECO:0000256" key="8">
    <source>
        <dbReference type="ARBA" id="ARBA00023004"/>
    </source>
</evidence>